<dbReference type="PANTHER" id="PTHR45798:SF97">
    <property type="entry name" value="ALCOHOL-SENSITIVE RING FINGER PROTEIN 1"/>
    <property type="match status" value="1"/>
</dbReference>
<feature type="domain" description="RING-type" evidence="7">
    <location>
        <begin position="67"/>
        <end position="113"/>
    </location>
</feature>
<dbReference type="EnsemblMetazoa" id="XM_008216373">
    <property type="protein sequence ID" value="XP_008214595"/>
    <property type="gene ID" value="LOC100113578"/>
</dbReference>
<dbReference type="InterPro" id="IPR001841">
    <property type="entry name" value="Znf_RING"/>
</dbReference>
<evidence type="ECO:0000256" key="4">
    <source>
        <dbReference type="PROSITE-ProRule" id="PRU00175"/>
    </source>
</evidence>
<accession>A0A7M7HC58</accession>
<dbReference type="PROSITE" id="PS50089">
    <property type="entry name" value="ZF_RING_2"/>
    <property type="match status" value="1"/>
</dbReference>
<keyword evidence="6" id="KW-0472">Membrane</keyword>
<keyword evidence="9" id="KW-1185">Reference proteome</keyword>
<dbReference type="OMA" id="ICQYALI"/>
<keyword evidence="6" id="KW-1133">Transmembrane helix</keyword>
<evidence type="ECO:0000256" key="5">
    <source>
        <dbReference type="SAM" id="MobiDB-lite"/>
    </source>
</evidence>
<reference evidence="8" key="1">
    <citation type="submission" date="2021-01" db="UniProtKB">
        <authorList>
            <consortium name="EnsemblMetazoa"/>
        </authorList>
    </citation>
    <scope>IDENTIFICATION</scope>
</reference>
<feature type="region of interest" description="Disordered" evidence="5">
    <location>
        <begin position="30"/>
        <end position="64"/>
    </location>
</feature>
<dbReference type="InParanoid" id="A0A7M7HC58"/>
<dbReference type="PANTHER" id="PTHR45798">
    <property type="entry name" value="RING-H2 FINGER PROTEIN ATL61-RELATED-RELATED"/>
    <property type="match status" value="1"/>
</dbReference>
<dbReference type="Proteomes" id="UP000002358">
    <property type="component" value="Chromosome 4"/>
</dbReference>
<evidence type="ECO:0000259" key="7">
    <source>
        <dbReference type="PROSITE" id="PS50089"/>
    </source>
</evidence>
<dbReference type="KEGG" id="nvi:100113578"/>
<evidence type="ECO:0000256" key="6">
    <source>
        <dbReference type="SAM" id="Phobius"/>
    </source>
</evidence>
<dbReference type="OrthoDB" id="9984778at2759"/>
<evidence type="ECO:0000256" key="2">
    <source>
        <dbReference type="ARBA" id="ARBA00022771"/>
    </source>
</evidence>
<keyword evidence="1" id="KW-0479">Metal-binding</keyword>
<organism evidence="8 9">
    <name type="scientific">Nasonia vitripennis</name>
    <name type="common">Parasitic wasp</name>
    <dbReference type="NCBI Taxonomy" id="7425"/>
    <lineage>
        <taxon>Eukaryota</taxon>
        <taxon>Metazoa</taxon>
        <taxon>Ecdysozoa</taxon>
        <taxon>Arthropoda</taxon>
        <taxon>Hexapoda</taxon>
        <taxon>Insecta</taxon>
        <taxon>Pterygota</taxon>
        <taxon>Neoptera</taxon>
        <taxon>Endopterygota</taxon>
        <taxon>Hymenoptera</taxon>
        <taxon>Apocrita</taxon>
        <taxon>Proctotrupomorpha</taxon>
        <taxon>Chalcidoidea</taxon>
        <taxon>Pteromalidae</taxon>
        <taxon>Pteromalinae</taxon>
        <taxon>Nasonia</taxon>
    </lineage>
</organism>
<evidence type="ECO:0000313" key="8">
    <source>
        <dbReference type="EnsemblMetazoa" id="XP_008214596"/>
    </source>
</evidence>
<dbReference type="Gene3D" id="3.30.40.10">
    <property type="entry name" value="Zinc/RING finger domain, C3HC4 (zinc finger)"/>
    <property type="match status" value="1"/>
</dbReference>
<dbReference type="Pfam" id="PF13639">
    <property type="entry name" value="zf-RING_2"/>
    <property type="match status" value="1"/>
</dbReference>
<evidence type="ECO:0000256" key="1">
    <source>
        <dbReference type="ARBA" id="ARBA00022723"/>
    </source>
</evidence>
<dbReference type="GO" id="GO:0008270">
    <property type="term" value="F:zinc ion binding"/>
    <property type="evidence" value="ECO:0007669"/>
    <property type="project" value="UniProtKB-KW"/>
</dbReference>
<keyword evidence="6" id="KW-0812">Transmembrane</keyword>
<gene>
    <name evidence="8" type="primary">100113578</name>
</gene>
<dbReference type="EnsemblMetazoa" id="XM_032598854">
    <property type="protein sequence ID" value="XP_032454745"/>
    <property type="gene ID" value="LOC100113578"/>
</dbReference>
<evidence type="ECO:0000313" key="9">
    <source>
        <dbReference type="Proteomes" id="UP000002358"/>
    </source>
</evidence>
<proteinExistence type="predicted"/>
<name>A0A7M7HC58_NASVI</name>
<feature type="transmembrane region" description="Helical" evidence="6">
    <location>
        <begin position="6"/>
        <end position="25"/>
    </location>
</feature>
<dbReference type="InterPro" id="IPR052788">
    <property type="entry name" value="RING-type_E3_ligase_ATL"/>
</dbReference>
<sequence>MTHPGLAVMLVVGVGLGAVLYYFFASTSEQMPNRRRESGRSQGPNNRTCWSSSPPSDPRNRRQDQKCTICIDEANKENGVRIVPCMHIFHKQCIEEWRKNGAGDARQSCPICRDKIMGLEEL</sequence>
<keyword evidence="3" id="KW-0862">Zinc</keyword>
<protein>
    <recommendedName>
        <fullName evidence="7">RING-type domain-containing protein</fullName>
    </recommendedName>
</protein>
<dbReference type="InterPro" id="IPR013083">
    <property type="entry name" value="Znf_RING/FYVE/PHD"/>
</dbReference>
<dbReference type="EnsemblMetazoa" id="XM_008216374">
    <property type="protein sequence ID" value="XP_008214596"/>
    <property type="gene ID" value="LOC100113578"/>
</dbReference>
<dbReference type="SUPFAM" id="SSF57850">
    <property type="entry name" value="RING/U-box"/>
    <property type="match status" value="1"/>
</dbReference>
<dbReference type="AlphaFoldDB" id="A0A7M7HC58"/>
<evidence type="ECO:0000256" key="3">
    <source>
        <dbReference type="ARBA" id="ARBA00022833"/>
    </source>
</evidence>
<keyword evidence="2 4" id="KW-0863">Zinc-finger</keyword>
<feature type="compositionally biased region" description="Polar residues" evidence="5">
    <location>
        <begin position="40"/>
        <end position="50"/>
    </location>
</feature>
<dbReference type="SMR" id="A0A7M7HC58"/>
<dbReference type="SMART" id="SM00184">
    <property type="entry name" value="RING"/>
    <property type="match status" value="1"/>
</dbReference>